<evidence type="ECO:0000259" key="3">
    <source>
        <dbReference type="Pfam" id="PF22725"/>
    </source>
</evidence>
<dbReference type="Gene3D" id="3.30.360.10">
    <property type="entry name" value="Dihydrodipicolinate Reductase, domain 2"/>
    <property type="match status" value="1"/>
</dbReference>
<dbReference type="Proteomes" id="UP000008229">
    <property type="component" value="Chromosome"/>
</dbReference>
<evidence type="ECO:0000256" key="1">
    <source>
        <dbReference type="ARBA" id="ARBA00023002"/>
    </source>
</evidence>
<reference evidence="5" key="2">
    <citation type="submission" date="2010-01" db="EMBL/GenBank/DDBJ databases">
        <title>The complete genome of Conexibacter woesei DSM 14684.</title>
        <authorList>
            <consortium name="US DOE Joint Genome Institute (JGI-PGF)"/>
            <person name="Lucas S."/>
            <person name="Copeland A."/>
            <person name="Lapidus A."/>
            <person name="Glavina del Rio T."/>
            <person name="Dalin E."/>
            <person name="Tice H."/>
            <person name="Bruce D."/>
            <person name="Goodwin L."/>
            <person name="Pitluck S."/>
            <person name="Kyrpides N."/>
            <person name="Mavromatis K."/>
            <person name="Ivanova N."/>
            <person name="Mikhailova N."/>
            <person name="Chertkov O."/>
            <person name="Brettin T."/>
            <person name="Detter J.C."/>
            <person name="Han C."/>
            <person name="Larimer F."/>
            <person name="Land M."/>
            <person name="Hauser L."/>
            <person name="Markowitz V."/>
            <person name="Cheng J.-F."/>
            <person name="Hugenholtz P."/>
            <person name="Woyke T."/>
            <person name="Wu D."/>
            <person name="Pukall R."/>
            <person name="Steenblock K."/>
            <person name="Schneider S."/>
            <person name="Klenk H.-P."/>
            <person name="Eisen J.A."/>
        </authorList>
    </citation>
    <scope>NUCLEOTIDE SEQUENCE [LARGE SCALE GENOMIC DNA]</scope>
    <source>
        <strain evidence="5">DSM 14684 / CIP 108061 / JCM 11494 / NBRC 100937 / ID131577</strain>
    </source>
</reference>
<dbReference type="Gene3D" id="3.40.50.720">
    <property type="entry name" value="NAD(P)-binding Rossmann-like Domain"/>
    <property type="match status" value="1"/>
</dbReference>
<protein>
    <submittedName>
        <fullName evidence="4">Oxidoreductase domain protein</fullName>
    </submittedName>
</protein>
<gene>
    <name evidence="4" type="ordered locus">Cwoe_4459</name>
</gene>
<dbReference type="GO" id="GO:0000166">
    <property type="term" value="F:nucleotide binding"/>
    <property type="evidence" value="ECO:0007669"/>
    <property type="project" value="InterPro"/>
</dbReference>
<evidence type="ECO:0000259" key="2">
    <source>
        <dbReference type="Pfam" id="PF01408"/>
    </source>
</evidence>
<feature type="domain" description="GFO/IDH/MocA-like oxidoreductase" evidence="3">
    <location>
        <begin position="132"/>
        <end position="257"/>
    </location>
</feature>
<proteinExistence type="predicted"/>
<evidence type="ECO:0000313" key="4">
    <source>
        <dbReference type="EMBL" id="ADB52873.1"/>
    </source>
</evidence>
<dbReference type="InterPro" id="IPR055170">
    <property type="entry name" value="GFO_IDH_MocA-like_dom"/>
</dbReference>
<organism evidence="4 5">
    <name type="scientific">Conexibacter woesei (strain DSM 14684 / CCUG 47730 / CIP 108061 / JCM 11494 / NBRC 100937 / ID131577)</name>
    <dbReference type="NCBI Taxonomy" id="469383"/>
    <lineage>
        <taxon>Bacteria</taxon>
        <taxon>Bacillati</taxon>
        <taxon>Actinomycetota</taxon>
        <taxon>Thermoleophilia</taxon>
        <taxon>Solirubrobacterales</taxon>
        <taxon>Conexibacteraceae</taxon>
        <taxon>Conexibacter</taxon>
    </lineage>
</organism>
<sequence length="344" mass="37360">MSLNVGMLGTGGIASYHLAGFAECADRARIAAVADVNEDAARAFAKAAGAERIYTRWQDVIEDDAIDAVDISLPHDLHAEVAVAAAEAGKHILVEKPIATTLEDADRMLAAAERAGVTLAVLHDRRFSPSYELAKQLLDDGVIGRPLLYRLDHNQAPQFPEGSWARSRERLGGGAVMSCLTHIIDLARHYAGDVADVGCWSVTLPEKMEGEIIGVVPMRFASGAVGDLSINWNVKGRKSEHGTWYEMVWISGTEGTLHTFNDGERHSFGGVRYMRYGEEGDPFQFVPAESRLTGHQRAILDFVDSVLNRTQPLVTGAEGRAAIEVALAAYEAERDGRVVTLPLR</sequence>
<dbReference type="EMBL" id="CP001854">
    <property type="protein sequence ID" value="ADB52873.1"/>
    <property type="molecule type" value="Genomic_DNA"/>
</dbReference>
<dbReference type="Pfam" id="PF22725">
    <property type="entry name" value="GFO_IDH_MocA_C3"/>
    <property type="match status" value="1"/>
</dbReference>
<dbReference type="STRING" id="469383.Cwoe_4459"/>
<accession>D3F7X9</accession>
<keyword evidence="1" id="KW-0560">Oxidoreductase</keyword>
<dbReference type="HOGENOM" id="CLU_023194_1_3_11"/>
<keyword evidence="5" id="KW-1185">Reference proteome</keyword>
<dbReference type="PANTHER" id="PTHR43818:SF11">
    <property type="entry name" value="BCDNA.GH03377"/>
    <property type="match status" value="1"/>
</dbReference>
<feature type="domain" description="Gfo/Idh/MocA-like oxidoreductase N-terminal" evidence="2">
    <location>
        <begin position="3"/>
        <end position="122"/>
    </location>
</feature>
<dbReference type="eggNOG" id="COG0673">
    <property type="taxonomic scope" value="Bacteria"/>
</dbReference>
<dbReference type="InterPro" id="IPR036291">
    <property type="entry name" value="NAD(P)-bd_dom_sf"/>
</dbReference>
<dbReference type="OrthoDB" id="9815825at2"/>
<name>D3F7X9_CONWI</name>
<evidence type="ECO:0000313" key="5">
    <source>
        <dbReference type="Proteomes" id="UP000008229"/>
    </source>
</evidence>
<dbReference type="InterPro" id="IPR050463">
    <property type="entry name" value="Gfo/Idh/MocA_oxidrdct_glycsds"/>
</dbReference>
<dbReference type="KEGG" id="cwo:Cwoe_4459"/>
<dbReference type="AlphaFoldDB" id="D3F7X9"/>
<dbReference type="GO" id="GO:0016491">
    <property type="term" value="F:oxidoreductase activity"/>
    <property type="evidence" value="ECO:0007669"/>
    <property type="project" value="UniProtKB-KW"/>
</dbReference>
<dbReference type="PANTHER" id="PTHR43818">
    <property type="entry name" value="BCDNA.GH03377"/>
    <property type="match status" value="1"/>
</dbReference>
<dbReference type="SUPFAM" id="SSF51735">
    <property type="entry name" value="NAD(P)-binding Rossmann-fold domains"/>
    <property type="match status" value="1"/>
</dbReference>
<dbReference type="SUPFAM" id="SSF55347">
    <property type="entry name" value="Glyceraldehyde-3-phosphate dehydrogenase-like, C-terminal domain"/>
    <property type="match status" value="1"/>
</dbReference>
<dbReference type="Pfam" id="PF01408">
    <property type="entry name" value="GFO_IDH_MocA"/>
    <property type="match status" value="1"/>
</dbReference>
<dbReference type="RefSeq" id="WP_012935924.1">
    <property type="nucleotide sequence ID" value="NC_013739.1"/>
</dbReference>
<dbReference type="InterPro" id="IPR000683">
    <property type="entry name" value="Gfo/Idh/MocA-like_OxRdtase_N"/>
</dbReference>
<reference evidence="4 5" key="1">
    <citation type="journal article" date="2010" name="Stand. Genomic Sci.">
        <title>Complete genome sequence of Conexibacter woesei type strain (ID131577).</title>
        <authorList>
            <person name="Pukall R."/>
            <person name="Lapidus A."/>
            <person name="Glavina Del Rio T."/>
            <person name="Copeland A."/>
            <person name="Tice H."/>
            <person name="Cheng J.-F."/>
            <person name="Lucas S."/>
            <person name="Chen F."/>
            <person name="Nolan M."/>
            <person name="Bruce D."/>
            <person name="Goodwin L."/>
            <person name="Pitluck S."/>
            <person name="Mavromatis K."/>
            <person name="Ivanova N."/>
            <person name="Ovchinnikova G."/>
            <person name="Pati A."/>
            <person name="Chen A."/>
            <person name="Palaniappan K."/>
            <person name="Land M."/>
            <person name="Hauser L."/>
            <person name="Chang Y.-J."/>
            <person name="Jeffries C.D."/>
            <person name="Chain P."/>
            <person name="Meincke L."/>
            <person name="Sims D."/>
            <person name="Brettin T."/>
            <person name="Detter J.C."/>
            <person name="Rohde M."/>
            <person name="Goeker M."/>
            <person name="Bristow J."/>
            <person name="Eisen J.A."/>
            <person name="Markowitz V."/>
            <person name="Kyrpides N.C."/>
            <person name="Klenk H.-P."/>
            <person name="Hugenholtz P."/>
        </authorList>
    </citation>
    <scope>NUCLEOTIDE SEQUENCE [LARGE SCALE GENOMIC DNA]</scope>
    <source>
        <strain evidence="5">DSM 14684 / CIP 108061 / JCM 11494 / NBRC 100937 / ID131577</strain>
    </source>
</reference>